<accession>A0A0M5LD72</accession>
<dbReference type="NCBIfam" id="TIGR01611">
    <property type="entry name" value="tail_tube"/>
    <property type="match status" value="1"/>
</dbReference>
<organism evidence="1">
    <name type="scientific">Pseudomonas aeruginosa</name>
    <dbReference type="NCBI Taxonomy" id="287"/>
    <lineage>
        <taxon>Bacteria</taxon>
        <taxon>Pseudomonadati</taxon>
        <taxon>Pseudomonadota</taxon>
        <taxon>Gammaproteobacteria</taxon>
        <taxon>Pseudomonadales</taxon>
        <taxon>Pseudomonadaceae</taxon>
        <taxon>Pseudomonas</taxon>
    </lineage>
</organism>
<proteinExistence type="predicted"/>
<dbReference type="EMBL" id="KT454971">
    <property type="protein sequence ID" value="ALI58987.1"/>
    <property type="molecule type" value="Genomic_DNA"/>
</dbReference>
<dbReference type="InterPro" id="IPR006498">
    <property type="entry name" value="Tail_tube"/>
</dbReference>
<protein>
    <submittedName>
        <fullName evidence="1">Uncharacterized protein</fullName>
    </submittedName>
</protein>
<dbReference type="PATRIC" id="fig|287.1866.peg.3328"/>
<dbReference type="RefSeq" id="WP_019396451.1">
    <property type="nucleotide sequence ID" value="NZ_CAADKI010000017.1"/>
</dbReference>
<evidence type="ECO:0000313" key="1">
    <source>
        <dbReference type="EMBL" id="ALI58987.1"/>
    </source>
</evidence>
<name>A0A0M5LD72_PSEAI</name>
<dbReference type="AlphaFoldDB" id="A0A0M5LD72"/>
<reference evidence="1" key="1">
    <citation type="submission" date="2015-08" db="EMBL/GenBank/DDBJ databases">
        <title>Pseudomonas aeruginosa strain CCBH4851 chromosome region.</title>
        <authorList>
            <person name="Silveira M.C."/>
            <person name="Carvalho-Assef A.P.D."/>
            <person name="Albano R.M."/>
        </authorList>
    </citation>
    <scope>NUCLEOTIDE SEQUENCE</scope>
    <source>
        <strain evidence="1">CCBH4851</strain>
    </source>
</reference>
<dbReference type="Pfam" id="PF04985">
    <property type="entry name" value="Phage_tube"/>
    <property type="match status" value="1"/>
</dbReference>
<gene>
    <name evidence="1" type="ORF">CCBH4851_00284</name>
</gene>
<sequence length="174" mass="19209">MAGFVAHRITNGSVYLDGNSFFGKVEEIELGTVKAVMSDFQGLGMIGLIELPDGLDKLEGKITWNSLYKEAGIKLASPFKAVQLQARSNVQVFNNGGLVDEIPLVTTLTIMAKEYGLGTYKPREAMKQETPFSATYVRQVLNGEEVLLLDYLANIFKVNGEDQLARYRRNIGQA</sequence>